<dbReference type="SUPFAM" id="SSF52540">
    <property type="entry name" value="P-loop containing nucleoside triphosphate hydrolases"/>
    <property type="match status" value="2"/>
</dbReference>
<comment type="similarity">
    <text evidence="13">Belongs to the TRAFAC class myosin-kinesin ATPase superfamily. Kinesin family.</text>
</comment>
<dbReference type="PANTHER" id="PTHR47970:SF12">
    <property type="entry name" value="KINESIN FAMILY MEMBER 11"/>
    <property type="match status" value="1"/>
</dbReference>
<dbReference type="SMART" id="SM00320">
    <property type="entry name" value="WD40"/>
    <property type="match status" value="7"/>
</dbReference>
<feature type="region of interest" description="Disordered" evidence="15">
    <location>
        <begin position="2528"/>
        <end position="2547"/>
    </location>
</feature>
<dbReference type="InterPro" id="IPR027417">
    <property type="entry name" value="P-loop_NTPase"/>
</dbReference>
<feature type="domain" description="Kinesin motor" evidence="16">
    <location>
        <begin position="1008"/>
        <end position="1438"/>
    </location>
</feature>
<dbReference type="InterPro" id="IPR047149">
    <property type="entry name" value="KIF11-like"/>
</dbReference>
<evidence type="ECO:0000256" key="6">
    <source>
        <dbReference type="ARBA" id="ARBA00022737"/>
    </source>
</evidence>
<sequence>MGNGQLLRRAQEIYSDLSTHDLRNYTKVCSLVPEFPDRYKSQQRFDKFRVRKNTTHPVWAVAVAEVNMMMAAATADHEVHLWDLQVMELLVSLKGHSDQVWEVKFSSNETTLASGSSDKTIRLWDAQDGSPLGVLRGHDAAIRCLSFSYAGYLISGDQDSNLFLWEAENASPIKQWKAHQGAVHSVAFSVAEPLLALSVGADGSVASWYVKREDDDMILGGRFAGGSGGAVLSLACHPVYPGIAAVGNQDGGVWIWDFTPDFQRGTAEVTGHQRLRGHTEAVWFLEFSRDACLLASGSADCTVRVWDASSIAVPSLLAVFKAHDSWVRQVRWFNQPGNGRGKKRLLVVSHARRLKTGTMRPTYRRLPGRGDCKTFQLNLSTGELTVHCLFHAFTFLTPLNDSYLNVGRGTPTADYIAPSGQPTGEAARHLRPLAELTQFRTRKGNLILYEPESKDTWIGKEVFEDDDIGGYRDGKTGKPLSKRLAASYLAYRRRHSARCSAGDKVDKYLHLVDKYQPQVSAEARIYVARFPEEVGDLLKQIKRVRKLVRKSRRKRRQRGRTTPKTVGEPDARDVTSEAVQCGVPDQDQTQGGALTTTRATRVTKETTGTVSETQEGVREDTPPDWGSHSDEDTNTQPAGEWTWGKAGLVRKELVLKKLDSGGELLYSHLAKALEEVDPKALEEVDPKPRGRVKEAKARRSWAKALEEVDPGRGQVELFVDDTLTVKLHFRIHSMEGLPKPAWYGDIQLLREVLSRYELWPRGQAIPTQEDPTSRSAHMPNFPNHQQVTCSTDGRVAVWAPPGRLRKIKKLEDAPSLSQKLYVPVDAAAAKASSELVAYTGDQSLAGTPPSSLPLPSPPPQLALPPPLKTEPNRPSKPVGSPATNAPPPPAATAPPRGAALGPVNEGVRLGSTPTGCEDFAAGADLREAEGSSSSPDLEILRARQQRLRELKAGLAQEEEEEEEEELEGEDDTEEEGEVEDEAPDSPESRSGPSQASVGQVNSGSGSAPVGVLVRCRPLLKEGSRIKLSASSAKSGKVMLRLQPEEQSRSRHSEPKVFRCNGFISEEGTQADVFEHVAPVVDRVMEGYNGVVFCYGITGSGKTHTMSGPPKEPLAKQVKDPAPPEVIAAQQGIVQRAAKRIFEFIRDRSALGEIFTVEASFLEIYSPDGVRENLIDLLASKADEAKLEVKQDALVGHKAFMCEGLKSVPIRSPDEMRQVLEGGRRRCTYMETSRNCVSSRNQAMRCDARDVSTAESQPQSEKGAQPQREPRQRQKEGPKSKHELQQEPEPHRQAREALTQPGFAASSHCLFTVVIESTSSSSIRDTDPDVRRGKLVLVDLAGSESLKKVMAVQEANEELRRKQAIGINKVLTHLGAVVNNLNAGYENSTGFRNSALTMLLRDCLGGGARALLVANIGPEADWSSETAMTLRFAQKMMKVKNVEQKVVIDASQSNLVQMRKRPEPACLQLCLNVLLSSRSANVDRVGLKLLKLGGIIRGRACTQSLALLKKPLPSWAPLKSHCSHSSSMSSSRSRSPSCNSDLSWEEVNFAEYEELSDDDLRDAVVVSSREATPAAARPDETRSVSEESESPTISSRDGSETPQTPTEVQYFDLTKQPVFTHPNAAARIVQAWWRTMRCPSIHLPDEEDDVIEELAQADSSMQAHGSHDAAPGLGEAIRVHIEGQGDVNGRVREGVARFLGIPYAAAERWKPPQAPPPWRELPKKRLARCPQPGQAGKTYEGYALEDDEDCLQLNIWTPLSALQDSTPKSPVLVYIHGGGGLCCVNINYRLGIFGFLAHPELSQEDRESMSRGSEAGSGNYAILDQLCALRWVQRHIDSFGGDTSNVTIWGLSSGAQYVSTLLVSPAASGLFHKAMVQSCADLNNVRQLDSSCDVWLGKTAEAWGASLAEELGCAPGPGQLAAMRTLPKAALVAKTWAASAKDCYEPSIDRRDQALSVKPRSSVEALQEGRYPKVPVLLGVTERDGLGKVELEQTLFQEVRSRSELEALLARNFPDSGPEAALARYWAPSEPSQEGEGQEPNEAKKVHEALGKLSNDLWYFAGSYYMSQLLAQETTVYCYSFDGLKHSAHGSDAMYWRGMVKGSLPVLMSTYLGNFARSGDPNGSDLPVWKPGYRCQMHLGSHPAMRHLETEALEWYEFLAREYFSKVILQRVSVGTEPGECHEVKRMRAPPSGEGVALRALGSAQWDLWERQMEEDMPLIWENLDRRWLIYTMLLWLVLTFSFQFHMPMAVANSSSAAQASKTPVVQSKSASAINASKKLLLLPKYQIPNLGSSLSYRLKSNWTAAIKTQTALVIRVKTRLVAATITDVAEVGHLLGDAESAWLSEAKVRLALGTGKAIWSRRSELEPSLWPWSFPSPRRPSSVAGLLPPPKPVKQGADFKVWWWLLRQKIAGEIMETYAKLPCLTTPNAQVPLLTWTPQPKTLKLLPLLQLQPDLRIAPKLLLMVRPSTSLTTRMFFNQWQPEMPDMLPAAPLRPTHLPCLDCLAAVSHKVQVSPAYPLTIYNANATKRKAEKERRESHAGAKRLQKGLRKAKKKAEGILEKSRMQALHHLEKARKAFERKVEYARLVMATTYELYIAWAGLEPLDVVFSLSCSLAVKHQACLARLQQHAAEEAEQDLEERAALDKEIEELNQRLLTKESASDILEKMQQEQTRKMEEFRTHVTENMAKQFADIQEESQQQIAGLKEVIEAKAKEGVKLLEQQHSESREARCSVLEAEIQSTELVCRAAQEEAAELRVRLAAAQQKADTLQELQSDLAKQRSDSEAEKLQLKQQAEEQGQRLAQLEREMDRFRVEADVRKEEKLRLEAERAADTTAADQERRAWQEREAELQATIAALRTEQELEEKSLQDLGHKDQDCRKEIIALERRAEELEVSVEKVQQDMQLVEDQKAYLDLDIQSFRDAQANLQAETVSQVDELEAKLKASKKHQKDLEEMLNETYAFLAADSKRRSRRQSKVSR</sequence>
<dbReference type="PROSITE" id="PS50067">
    <property type="entry name" value="KINESIN_MOTOR_2"/>
    <property type="match status" value="1"/>
</dbReference>
<dbReference type="PANTHER" id="PTHR47970">
    <property type="entry name" value="KINESIN-LIKE PROTEIN KIF11"/>
    <property type="match status" value="1"/>
</dbReference>
<feature type="repeat" description="WD" evidence="12">
    <location>
        <begin position="93"/>
        <end position="134"/>
    </location>
</feature>
<evidence type="ECO:0000256" key="1">
    <source>
        <dbReference type="ARBA" id="ARBA00004245"/>
    </source>
</evidence>
<dbReference type="Pfam" id="PF00400">
    <property type="entry name" value="WD40"/>
    <property type="match status" value="4"/>
</dbReference>
<dbReference type="CDD" id="cd00200">
    <property type="entry name" value="WD40"/>
    <property type="match status" value="1"/>
</dbReference>
<dbReference type="GO" id="GO:0005876">
    <property type="term" value="C:spindle microtubule"/>
    <property type="evidence" value="ECO:0007669"/>
    <property type="project" value="TreeGrafter"/>
</dbReference>
<keyword evidence="3" id="KW-0963">Cytoplasm</keyword>
<evidence type="ECO:0000256" key="8">
    <source>
        <dbReference type="ARBA" id="ARBA00022801"/>
    </source>
</evidence>
<feature type="compositionally biased region" description="Basic and acidic residues" evidence="15">
    <location>
        <begin position="1267"/>
        <end position="1293"/>
    </location>
</feature>
<feature type="region of interest" description="Disordered" evidence="15">
    <location>
        <begin position="549"/>
        <end position="576"/>
    </location>
</feature>
<feature type="region of interest" description="Disordered" evidence="15">
    <location>
        <begin position="1567"/>
        <end position="1603"/>
    </location>
</feature>
<feature type="region of interest" description="Disordered" evidence="15">
    <location>
        <begin position="765"/>
        <end position="787"/>
    </location>
</feature>
<feature type="region of interest" description="Disordered" evidence="15">
    <location>
        <begin position="953"/>
        <end position="1008"/>
    </location>
</feature>
<dbReference type="SMART" id="SM00129">
    <property type="entry name" value="KISc"/>
    <property type="match status" value="1"/>
</dbReference>
<keyword evidence="11" id="KW-0206">Cytoskeleton</keyword>
<keyword evidence="9 13" id="KW-0067">ATP-binding</keyword>
<dbReference type="InterPro" id="IPR020472">
    <property type="entry name" value="WD40_PAC1"/>
</dbReference>
<keyword evidence="4 12" id="KW-0853">WD repeat</keyword>
<gene>
    <name evidence="17" type="primary">Ces1c</name>
    <name evidence="17" type="ORF">AK812_SmicGene20959</name>
</gene>
<reference evidence="17 18" key="1">
    <citation type="submission" date="2016-02" db="EMBL/GenBank/DDBJ databases">
        <title>Genome analysis of coral dinoflagellate symbionts highlights evolutionary adaptations to a symbiotic lifestyle.</title>
        <authorList>
            <person name="Aranda M."/>
            <person name="Li Y."/>
            <person name="Liew Y.J."/>
            <person name="Baumgarten S."/>
            <person name="Simakov O."/>
            <person name="Wilson M."/>
            <person name="Piel J."/>
            <person name="Ashoor H."/>
            <person name="Bougouffa S."/>
            <person name="Bajic V.B."/>
            <person name="Ryu T."/>
            <person name="Ravasi T."/>
            <person name="Bayer T."/>
            <person name="Micklem G."/>
            <person name="Kim H."/>
            <person name="Bhak J."/>
            <person name="Lajeunesse T.C."/>
            <person name="Voolstra C.R."/>
        </authorList>
    </citation>
    <scope>NUCLEOTIDE SEQUENCE [LARGE SCALE GENOMIC DNA]</scope>
    <source>
        <strain evidence="17 18">CCMP2467</strain>
    </source>
</reference>
<evidence type="ECO:0000256" key="13">
    <source>
        <dbReference type="PROSITE-ProRule" id="PRU00283"/>
    </source>
</evidence>
<feature type="region of interest" description="Disordered" evidence="15">
    <location>
        <begin position="841"/>
        <end position="915"/>
    </location>
</feature>
<feature type="compositionally biased region" description="Basic and acidic residues" evidence="15">
    <location>
        <begin position="2778"/>
        <end position="2795"/>
    </location>
</feature>
<dbReference type="PRINTS" id="PR00380">
    <property type="entry name" value="KINESINHEAVY"/>
</dbReference>
<dbReference type="Gene3D" id="3.40.850.10">
    <property type="entry name" value="Kinesin motor domain"/>
    <property type="match status" value="2"/>
</dbReference>
<evidence type="ECO:0000256" key="3">
    <source>
        <dbReference type="ARBA" id="ARBA00022490"/>
    </source>
</evidence>
<dbReference type="GO" id="GO:0090307">
    <property type="term" value="P:mitotic spindle assembly"/>
    <property type="evidence" value="ECO:0007669"/>
    <property type="project" value="TreeGrafter"/>
</dbReference>
<feature type="repeat" description="WD" evidence="12">
    <location>
        <begin position="135"/>
        <end position="175"/>
    </location>
</feature>
<dbReference type="GO" id="GO:0072686">
    <property type="term" value="C:mitotic spindle"/>
    <property type="evidence" value="ECO:0007669"/>
    <property type="project" value="TreeGrafter"/>
</dbReference>
<feature type="compositionally biased region" description="Basic residues" evidence="15">
    <location>
        <begin position="549"/>
        <end position="561"/>
    </location>
</feature>
<dbReference type="PROSITE" id="PS50294">
    <property type="entry name" value="WD_REPEATS_REGION"/>
    <property type="match status" value="3"/>
</dbReference>
<feature type="region of interest" description="Disordered" evidence="15">
    <location>
        <begin position="1518"/>
        <end position="1537"/>
    </location>
</feature>
<dbReference type="InterPro" id="IPR002018">
    <property type="entry name" value="CarbesteraseB"/>
</dbReference>
<dbReference type="ESTHER" id="symmi-a0a1q9dnl5">
    <property type="family name" value="Carb_B_Root"/>
</dbReference>
<dbReference type="GO" id="GO:0008017">
    <property type="term" value="F:microtubule binding"/>
    <property type="evidence" value="ECO:0007669"/>
    <property type="project" value="InterPro"/>
</dbReference>
<feature type="compositionally biased region" description="Low complexity" evidence="15">
    <location>
        <begin position="1522"/>
        <end position="1537"/>
    </location>
</feature>
<feature type="binding site" evidence="13">
    <location>
        <begin position="1095"/>
        <end position="1102"/>
    </location>
    <ligand>
        <name>ATP</name>
        <dbReference type="ChEBI" id="CHEBI:30616"/>
    </ligand>
</feature>
<comment type="caution">
    <text evidence="17">The sequence shown here is derived from an EMBL/GenBank/DDBJ whole genome shotgun (WGS) entry which is preliminary data.</text>
</comment>
<dbReference type="Pfam" id="PF00225">
    <property type="entry name" value="Kinesin"/>
    <property type="match status" value="2"/>
</dbReference>
<dbReference type="InterPro" id="IPR036961">
    <property type="entry name" value="Kinesin_motor_dom_sf"/>
</dbReference>
<dbReference type="InterPro" id="IPR001752">
    <property type="entry name" value="Kinesin_motor_dom"/>
</dbReference>
<dbReference type="InterPro" id="IPR036322">
    <property type="entry name" value="WD40_repeat_dom_sf"/>
</dbReference>
<name>A0A1Q9DNL5_SYMMI</name>
<keyword evidence="6" id="KW-0677">Repeat</keyword>
<keyword evidence="8" id="KW-0378">Hydrolase</keyword>
<feature type="compositionally biased region" description="Basic and acidic residues" evidence="15">
    <location>
        <begin position="2529"/>
        <end position="2540"/>
    </location>
</feature>
<evidence type="ECO:0000313" key="18">
    <source>
        <dbReference type="Proteomes" id="UP000186817"/>
    </source>
</evidence>
<dbReference type="InterPro" id="IPR015943">
    <property type="entry name" value="WD40/YVTN_repeat-like_dom_sf"/>
</dbReference>
<dbReference type="SUPFAM" id="SSF50978">
    <property type="entry name" value="WD40 repeat-like"/>
    <property type="match status" value="1"/>
</dbReference>
<feature type="region of interest" description="Disordered" evidence="15">
    <location>
        <begin position="2776"/>
        <end position="2795"/>
    </location>
</feature>
<dbReference type="PROSITE" id="PS50082">
    <property type="entry name" value="WD_REPEATS_2"/>
    <property type="match status" value="3"/>
</dbReference>
<organism evidence="17 18">
    <name type="scientific">Symbiodinium microadriaticum</name>
    <name type="common">Dinoflagellate</name>
    <name type="synonym">Zooxanthella microadriatica</name>
    <dbReference type="NCBI Taxonomy" id="2951"/>
    <lineage>
        <taxon>Eukaryota</taxon>
        <taxon>Sar</taxon>
        <taxon>Alveolata</taxon>
        <taxon>Dinophyceae</taxon>
        <taxon>Suessiales</taxon>
        <taxon>Symbiodiniaceae</taxon>
        <taxon>Symbiodinium</taxon>
    </lineage>
</organism>
<dbReference type="InterPro" id="IPR001680">
    <property type="entry name" value="WD40_rpt"/>
</dbReference>
<evidence type="ECO:0000256" key="11">
    <source>
        <dbReference type="ARBA" id="ARBA00023212"/>
    </source>
</evidence>
<comment type="subcellular location">
    <subcellularLocation>
        <location evidence="1">Cytoplasm</location>
        <location evidence="1">Cytoskeleton</location>
    </subcellularLocation>
</comment>
<feature type="compositionally biased region" description="Polar residues" evidence="15">
    <location>
        <begin position="988"/>
        <end position="1005"/>
    </location>
</feature>
<dbReference type="PRINTS" id="PR00320">
    <property type="entry name" value="GPROTEINBRPT"/>
</dbReference>
<dbReference type="PROSITE" id="PS00678">
    <property type="entry name" value="WD_REPEATS_1"/>
    <property type="match status" value="4"/>
</dbReference>
<dbReference type="PROSITE" id="PS00411">
    <property type="entry name" value="KINESIN_MOTOR_1"/>
    <property type="match status" value="1"/>
</dbReference>
<evidence type="ECO:0000259" key="16">
    <source>
        <dbReference type="PROSITE" id="PS50067"/>
    </source>
</evidence>
<dbReference type="Proteomes" id="UP000186817">
    <property type="component" value="Unassembled WGS sequence"/>
</dbReference>
<evidence type="ECO:0000256" key="15">
    <source>
        <dbReference type="SAM" id="MobiDB-lite"/>
    </source>
</evidence>
<dbReference type="GO" id="GO:0007018">
    <property type="term" value="P:microtubule-based movement"/>
    <property type="evidence" value="ECO:0007669"/>
    <property type="project" value="InterPro"/>
</dbReference>
<feature type="compositionally biased region" description="Pro residues" evidence="15">
    <location>
        <begin position="850"/>
        <end position="868"/>
    </location>
</feature>
<evidence type="ECO:0000256" key="2">
    <source>
        <dbReference type="ARBA" id="ARBA00005964"/>
    </source>
</evidence>
<evidence type="ECO:0000256" key="4">
    <source>
        <dbReference type="ARBA" id="ARBA00022574"/>
    </source>
</evidence>
<feature type="compositionally biased region" description="Polar residues" evidence="15">
    <location>
        <begin position="765"/>
        <end position="775"/>
    </location>
</feature>
<evidence type="ECO:0000313" key="17">
    <source>
        <dbReference type="EMBL" id="OLP96763.1"/>
    </source>
</evidence>
<feature type="compositionally biased region" description="Polar residues" evidence="15">
    <location>
        <begin position="1252"/>
        <end position="1261"/>
    </location>
</feature>
<dbReference type="SUPFAM" id="SSF53474">
    <property type="entry name" value="alpha/beta-Hydrolases"/>
    <property type="match status" value="1"/>
</dbReference>
<keyword evidence="18" id="KW-1185">Reference proteome</keyword>
<dbReference type="Pfam" id="PF00135">
    <property type="entry name" value="COesterase"/>
    <property type="match status" value="1"/>
</dbReference>
<dbReference type="PROSITE" id="PS00122">
    <property type="entry name" value="CARBOXYLESTERASE_B_1"/>
    <property type="match status" value="1"/>
</dbReference>
<keyword evidence="10 13" id="KW-0505">Motor protein</keyword>
<dbReference type="EMBL" id="LSRX01000456">
    <property type="protein sequence ID" value="OLP96763.1"/>
    <property type="molecule type" value="Genomic_DNA"/>
</dbReference>
<dbReference type="Gene3D" id="3.40.50.1820">
    <property type="entry name" value="alpha/beta hydrolase"/>
    <property type="match status" value="1"/>
</dbReference>
<keyword evidence="14" id="KW-0175">Coiled coil</keyword>
<feature type="region of interest" description="Disordered" evidence="15">
    <location>
        <begin position="1238"/>
        <end position="1293"/>
    </location>
</feature>
<evidence type="ECO:0000256" key="10">
    <source>
        <dbReference type="ARBA" id="ARBA00023175"/>
    </source>
</evidence>
<dbReference type="GO" id="GO:0005524">
    <property type="term" value="F:ATP binding"/>
    <property type="evidence" value="ECO:0007669"/>
    <property type="project" value="UniProtKB-UniRule"/>
</dbReference>
<proteinExistence type="inferred from homology"/>
<keyword evidence="7 13" id="KW-0547">Nucleotide-binding</keyword>
<evidence type="ECO:0000256" key="5">
    <source>
        <dbReference type="ARBA" id="ARBA00022701"/>
    </source>
</evidence>
<dbReference type="InterPro" id="IPR029058">
    <property type="entry name" value="AB_hydrolase_fold"/>
</dbReference>
<feature type="compositionally biased region" description="Basic and acidic residues" evidence="15">
    <location>
        <begin position="615"/>
        <end position="631"/>
    </location>
</feature>
<feature type="compositionally biased region" description="Acidic residues" evidence="15">
    <location>
        <begin position="956"/>
        <end position="984"/>
    </location>
</feature>
<keyword evidence="5" id="KW-0493">Microtubule</keyword>
<dbReference type="GO" id="GO:0008574">
    <property type="term" value="F:plus-end-directed microtubule motor activity"/>
    <property type="evidence" value="ECO:0007669"/>
    <property type="project" value="TreeGrafter"/>
</dbReference>
<dbReference type="GO" id="GO:0051231">
    <property type="term" value="P:spindle elongation"/>
    <property type="evidence" value="ECO:0007669"/>
    <property type="project" value="TreeGrafter"/>
</dbReference>
<evidence type="ECO:0000256" key="14">
    <source>
        <dbReference type="SAM" id="Coils"/>
    </source>
</evidence>
<comment type="similarity">
    <text evidence="2">Belongs to the type-B carboxylesterase/lipase family.</text>
</comment>
<feature type="coiled-coil region" evidence="14">
    <location>
        <begin position="2634"/>
        <end position="2668"/>
    </location>
</feature>
<feature type="region of interest" description="Disordered" evidence="15">
    <location>
        <begin position="603"/>
        <end position="640"/>
    </location>
</feature>
<evidence type="ECO:0000256" key="12">
    <source>
        <dbReference type="PROSITE-ProRule" id="PRU00221"/>
    </source>
</evidence>
<feature type="repeat" description="WD" evidence="12">
    <location>
        <begin position="275"/>
        <end position="310"/>
    </location>
</feature>
<dbReference type="OrthoDB" id="3200163at2759"/>
<dbReference type="GO" id="GO:0016787">
    <property type="term" value="F:hydrolase activity"/>
    <property type="evidence" value="ECO:0007669"/>
    <property type="project" value="UniProtKB-KW"/>
</dbReference>
<dbReference type="InterPro" id="IPR019821">
    <property type="entry name" value="Kinesin_motor_CS"/>
</dbReference>
<evidence type="ECO:0000256" key="9">
    <source>
        <dbReference type="ARBA" id="ARBA00022840"/>
    </source>
</evidence>
<protein>
    <submittedName>
        <fullName evidence="17">Carboxylesterase 1C</fullName>
    </submittedName>
</protein>
<accession>A0A1Q9DNL5</accession>
<dbReference type="InterPro" id="IPR019826">
    <property type="entry name" value="Carboxylesterase_B_AS"/>
</dbReference>
<feature type="compositionally biased region" description="Polar residues" evidence="15">
    <location>
        <begin position="1589"/>
        <end position="1603"/>
    </location>
</feature>
<evidence type="ECO:0000256" key="7">
    <source>
        <dbReference type="ARBA" id="ARBA00022741"/>
    </source>
</evidence>
<dbReference type="Gene3D" id="2.130.10.10">
    <property type="entry name" value="YVTN repeat-like/Quinoprotein amine dehydrogenase"/>
    <property type="match status" value="2"/>
</dbReference>
<dbReference type="InterPro" id="IPR019775">
    <property type="entry name" value="WD40_repeat_CS"/>
</dbReference>